<evidence type="ECO:0000313" key="3">
    <source>
        <dbReference type="Proteomes" id="UP000649604"/>
    </source>
</evidence>
<gene>
    <name evidence="2" type="ORF">GF339_04685</name>
</gene>
<proteinExistence type="predicted"/>
<feature type="transmembrane region" description="Helical" evidence="1">
    <location>
        <begin position="13"/>
        <end position="34"/>
    </location>
</feature>
<dbReference type="Proteomes" id="UP000649604">
    <property type="component" value="Unassembled WGS sequence"/>
</dbReference>
<keyword evidence="1" id="KW-1133">Transmembrane helix</keyword>
<evidence type="ECO:0000256" key="1">
    <source>
        <dbReference type="SAM" id="Phobius"/>
    </source>
</evidence>
<dbReference type="SUPFAM" id="SSF52266">
    <property type="entry name" value="SGNH hydrolase"/>
    <property type="match status" value="1"/>
</dbReference>
<dbReference type="Gene3D" id="3.40.50.1110">
    <property type="entry name" value="SGNH hydrolase"/>
    <property type="match status" value="1"/>
</dbReference>
<dbReference type="EMBL" id="WJJP01000146">
    <property type="protein sequence ID" value="MBD3323856.1"/>
    <property type="molecule type" value="Genomic_DNA"/>
</dbReference>
<keyword evidence="1" id="KW-0812">Transmembrane</keyword>
<protein>
    <recommendedName>
        <fullName evidence="4">SGNH hydrolase-type esterase domain-containing protein</fullName>
    </recommendedName>
</protein>
<name>A0A9D5JTS5_9BACT</name>
<keyword evidence="1" id="KW-0472">Membrane</keyword>
<organism evidence="2 3">
    <name type="scientific">candidate division KSB3 bacterium</name>
    <dbReference type="NCBI Taxonomy" id="2044937"/>
    <lineage>
        <taxon>Bacteria</taxon>
        <taxon>candidate division KSB3</taxon>
    </lineage>
</organism>
<reference evidence="2" key="1">
    <citation type="submission" date="2019-11" db="EMBL/GenBank/DDBJ databases">
        <title>Microbial mats filling the niche in hypersaline microbial mats.</title>
        <authorList>
            <person name="Wong H.L."/>
            <person name="Macleod F.I."/>
            <person name="White R.A. III"/>
            <person name="Burns B.P."/>
        </authorList>
    </citation>
    <scope>NUCLEOTIDE SEQUENCE</scope>
    <source>
        <strain evidence="2">Rbin_158</strain>
    </source>
</reference>
<dbReference type="AlphaFoldDB" id="A0A9D5JTS5"/>
<dbReference type="InterPro" id="IPR036514">
    <property type="entry name" value="SGNH_hydro_sf"/>
</dbReference>
<evidence type="ECO:0000313" key="2">
    <source>
        <dbReference type="EMBL" id="MBD3323856.1"/>
    </source>
</evidence>
<evidence type="ECO:0008006" key="4">
    <source>
        <dbReference type="Google" id="ProtNLM"/>
    </source>
</evidence>
<comment type="caution">
    <text evidence="2">The sequence shown here is derived from an EMBL/GenBank/DDBJ whole genome shotgun (WGS) entry which is preliminary data.</text>
</comment>
<accession>A0A9D5JTS5</accession>
<sequence length="322" mass="37513">MNDGTALTTYKKALFIMAVLFMIGLILVLGELALRLFMGLGNPVLYNSSPLYGYRPLPDKKYRRFRGANVQINNLGLRADRDWDNEREEKILFLGDSVTYGGSYIDNQDLFSQRVVKFLNATNASSYVSGNAGVNAWGIENIVGLIMEAHFLPAKIYITTVPEKDFYRGLTRIQGLPFFNIKPTFAFQELWYFFCYRQNNNRYEHWTTFHSEEETLYIVEKAVKKLHKMDTFLKEQGYKHFFFISPSKAQVIEGTEKDAIVYDLLMKYNVPVYYIVDGIKRYHLTPQEQSQLFHDEIHLDQRGHELWAKIIASELQNTIFVE</sequence>